<evidence type="ECO:0000313" key="6">
    <source>
        <dbReference type="EMBL" id="SOE59246.1"/>
    </source>
</evidence>
<dbReference type="PANTHER" id="PTHR30246:SF1">
    <property type="entry name" value="2-DEHYDRO-3-DEOXY-6-PHOSPHOGALACTONATE ALDOLASE-RELATED"/>
    <property type="match status" value="1"/>
</dbReference>
<dbReference type="CDD" id="cd00452">
    <property type="entry name" value="KDPG_aldolase"/>
    <property type="match status" value="1"/>
</dbReference>
<evidence type="ECO:0000256" key="4">
    <source>
        <dbReference type="ARBA" id="ARBA00023239"/>
    </source>
</evidence>
<dbReference type="Gene3D" id="3.20.20.70">
    <property type="entry name" value="Aldolase class I"/>
    <property type="match status" value="1"/>
</dbReference>
<dbReference type="RefSeq" id="WP_097060060.1">
    <property type="nucleotide sequence ID" value="NZ_BMLC01000001.1"/>
</dbReference>
<accession>A0A2C8Z635</accession>
<dbReference type="SUPFAM" id="SSF51569">
    <property type="entry name" value="Aldolase"/>
    <property type="match status" value="1"/>
</dbReference>
<keyword evidence="4" id="KW-0456">Lyase</keyword>
<comment type="pathway">
    <text evidence="1">Carbohydrate acid metabolism.</text>
</comment>
<evidence type="ECO:0000313" key="7">
    <source>
        <dbReference type="Proteomes" id="UP000219440"/>
    </source>
</evidence>
<dbReference type="OrthoDB" id="9805177at2"/>
<gene>
    <name evidence="6" type="ORF">SAMN06296378_0908</name>
</gene>
<proteinExistence type="inferred from homology"/>
<dbReference type="Pfam" id="PF01081">
    <property type="entry name" value="Aldolase"/>
    <property type="match status" value="1"/>
</dbReference>
<dbReference type="Proteomes" id="UP000219440">
    <property type="component" value="Unassembled WGS sequence"/>
</dbReference>
<comment type="subunit">
    <text evidence="3">Homotrimer.</text>
</comment>
<dbReference type="PANTHER" id="PTHR30246">
    <property type="entry name" value="2-KETO-3-DEOXY-6-PHOSPHOGLUCONATE ALDOLASE"/>
    <property type="match status" value="1"/>
</dbReference>
<dbReference type="EMBL" id="OCST01000002">
    <property type="protein sequence ID" value="SOE59246.1"/>
    <property type="molecule type" value="Genomic_DNA"/>
</dbReference>
<evidence type="ECO:0000256" key="5">
    <source>
        <dbReference type="ARBA" id="ARBA00023277"/>
    </source>
</evidence>
<dbReference type="InterPro" id="IPR013785">
    <property type="entry name" value="Aldolase_TIM"/>
</dbReference>
<comment type="similarity">
    <text evidence="2">Belongs to the KHG/KDPG aldolase family.</text>
</comment>
<dbReference type="InterPro" id="IPR000887">
    <property type="entry name" value="Aldlse_KDPG_KHG"/>
</dbReference>
<keyword evidence="7" id="KW-1185">Reference proteome</keyword>
<protein>
    <submittedName>
        <fullName evidence="6">2-dehydro-3-deoxyphosphogluconate aldolase / (4S)-4-hydroxy-2-oxoglutarate aldolase</fullName>
    </submittedName>
</protein>
<evidence type="ECO:0000256" key="2">
    <source>
        <dbReference type="ARBA" id="ARBA00006906"/>
    </source>
</evidence>
<keyword evidence="5" id="KW-0119">Carbohydrate metabolism</keyword>
<sequence length="211" mass="21707">MDSAGRSGYPVGLIPVVVIDDFRSAAQLARVLADSGATAIEITLRTPDAFRAIESAINQGGLSVGVGTVTNVEDLRRSCAAGVDFAVSPGFRSDIVTEAQNLGVLAIPGVATATEIMMAAANDVTLVKFFPAAATGGVAALRAFAEVFPDTRFMPTGGIAEADVRAYLAIKSVVAVGASWLAPRAMIIERRFAEIGATYARASASVSDLVS</sequence>
<evidence type="ECO:0000256" key="3">
    <source>
        <dbReference type="ARBA" id="ARBA00011233"/>
    </source>
</evidence>
<organism evidence="6 7">
    <name type="scientific">Salinibacterium xinjiangense</name>
    <dbReference type="NCBI Taxonomy" id="386302"/>
    <lineage>
        <taxon>Bacteria</taxon>
        <taxon>Bacillati</taxon>
        <taxon>Actinomycetota</taxon>
        <taxon>Actinomycetes</taxon>
        <taxon>Micrococcales</taxon>
        <taxon>Microbacteriaceae</taxon>
        <taxon>Salinibacterium</taxon>
    </lineage>
</organism>
<dbReference type="NCBIfam" id="TIGR01182">
    <property type="entry name" value="eda"/>
    <property type="match status" value="1"/>
</dbReference>
<evidence type="ECO:0000256" key="1">
    <source>
        <dbReference type="ARBA" id="ARBA00004761"/>
    </source>
</evidence>
<dbReference type="GO" id="GO:0016829">
    <property type="term" value="F:lyase activity"/>
    <property type="evidence" value="ECO:0007669"/>
    <property type="project" value="UniProtKB-KW"/>
</dbReference>
<reference evidence="6 7" key="1">
    <citation type="submission" date="2017-09" db="EMBL/GenBank/DDBJ databases">
        <authorList>
            <person name="Ehlers B."/>
            <person name="Leendertz F.H."/>
        </authorList>
    </citation>
    <scope>NUCLEOTIDE SEQUENCE [LARGE SCALE GENOMIC DNA]</scope>
    <source>
        <strain evidence="6 7">CGMCC 1.05381</strain>
    </source>
</reference>
<name>A0A2C8Z635_9MICO</name>
<dbReference type="AlphaFoldDB" id="A0A2C8Z635"/>